<protein>
    <submittedName>
        <fullName evidence="1">Uncharacterized protein</fullName>
    </submittedName>
</protein>
<keyword evidence="2" id="KW-1185">Reference proteome</keyword>
<dbReference type="EMBL" id="JBGFFX010000002">
    <property type="protein sequence ID" value="MEY8770010.1"/>
    <property type="molecule type" value="Genomic_DNA"/>
</dbReference>
<accession>A0ABV4E539</accession>
<sequence>MTMLEQIKVLYLNDEQGEFLKYAILADQTGRAALVLVHISLQHQIGQLSWAVWTKVDELSVPLAEETPEAALRLAVAACVDHRASWQK</sequence>
<name>A0ABV4E539_9GAMM</name>
<dbReference type="Proteomes" id="UP001565243">
    <property type="component" value="Unassembled WGS sequence"/>
</dbReference>
<comment type="caution">
    <text evidence="1">The sequence shown here is derived from an EMBL/GenBank/DDBJ whole genome shotgun (WGS) entry which is preliminary data.</text>
</comment>
<evidence type="ECO:0000313" key="1">
    <source>
        <dbReference type="EMBL" id="MEY8770010.1"/>
    </source>
</evidence>
<organism evidence="1 2">
    <name type="scientific">Erwinia aeris</name>
    <dbReference type="NCBI Taxonomy" id="3239803"/>
    <lineage>
        <taxon>Bacteria</taxon>
        <taxon>Pseudomonadati</taxon>
        <taxon>Pseudomonadota</taxon>
        <taxon>Gammaproteobacteria</taxon>
        <taxon>Enterobacterales</taxon>
        <taxon>Erwiniaceae</taxon>
        <taxon>Erwinia</taxon>
    </lineage>
</organism>
<reference evidence="1 2" key="1">
    <citation type="submission" date="2024-07" db="EMBL/GenBank/DDBJ databases">
        <authorList>
            <person name="Hebao G."/>
        </authorList>
    </citation>
    <scope>NUCLEOTIDE SEQUENCE [LARGE SCALE GENOMIC DNA]</scope>
    <source>
        <strain evidence="1 2">ACCC 02193</strain>
    </source>
</reference>
<evidence type="ECO:0000313" key="2">
    <source>
        <dbReference type="Proteomes" id="UP001565243"/>
    </source>
</evidence>
<gene>
    <name evidence="1" type="ORF">AB6T85_06135</name>
</gene>
<dbReference type="RefSeq" id="WP_253454980.1">
    <property type="nucleotide sequence ID" value="NZ_JBGFFX010000002.1"/>
</dbReference>
<proteinExistence type="predicted"/>